<accession>A0A8H2Y0L5</accession>
<dbReference type="AlphaFoldDB" id="A0A8H2Y0L5"/>
<dbReference type="Proteomes" id="UP000663861">
    <property type="component" value="Unassembled WGS sequence"/>
</dbReference>
<dbReference type="Gene3D" id="4.10.240.10">
    <property type="entry name" value="Zn(2)-C6 fungal-type DNA-binding domain"/>
    <property type="match status" value="1"/>
</dbReference>
<evidence type="ECO:0000313" key="4">
    <source>
        <dbReference type="EMBL" id="CAE6436566.1"/>
    </source>
</evidence>
<dbReference type="CDD" id="cd00067">
    <property type="entry name" value="GAL4"/>
    <property type="match status" value="1"/>
</dbReference>
<evidence type="ECO:0000256" key="2">
    <source>
        <dbReference type="SAM" id="MobiDB-lite"/>
    </source>
</evidence>
<sequence>MNGMAQRSIPGPIGTSCLTCKRRHKKCDQRRPTCTRCDEEGFECLGYSHHRTTGHPTQLTRPNPRLIAPANRRQERSSIQPLVRGAIAINEQSCSGNRGHSTDRSSSTGESTEGTCTTVSTSSPPSKPSGLPLEHPTAPHLENRHNSMIMSVEAYPSPLDSKIGSYFHGVPLPSLQQIFKTFSRIPNSPSNPTAAFLRSPQFEDYIFVHFDRMMNYVYFKPIQDHKIRFLDMVVLRLRTSWIARWSMLLNIRICEGLITDTMQPQLYSRWIRELEGVLRTALAQNPTSPEIHRLQGDRLEARL</sequence>
<name>A0A8H2Y0L5_9AGAM</name>
<dbReference type="Pfam" id="PF00172">
    <property type="entry name" value="Zn_clus"/>
    <property type="match status" value="1"/>
</dbReference>
<feature type="compositionally biased region" description="Polar residues" evidence="2">
    <location>
        <begin position="90"/>
        <end position="99"/>
    </location>
</feature>
<dbReference type="SUPFAM" id="SSF57701">
    <property type="entry name" value="Zn2/Cys6 DNA-binding domain"/>
    <property type="match status" value="1"/>
</dbReference>
<feature type="region of interest" description="Disordered" evidence="2">
    <location>
        <begin position="90"/>
        <end position="138"/>
    </location>
</feature>
<dbReference type="PANTHER" id="PTHR37534:SF46">
    <property type="entry name" value="ZN(II)2CYS6 TRANSCRIPTION FACTOR (EUROFUNG)"/>
    <property type="match status" value="1"/>
</dbReference>
<dbReference type="PROSITE" id="PS00463">
    <property type="entry name" value="ZN2_CY6_FUNGAL_1"/>
    <property type="match status" value="1"/>
</dbReference>
<feature type="compositionally biased region" description="Low complexity" evidence="2">
    <location>
        <begin position="104"/>
        <end position="132"/>
    </location>
</feature>
<dbReference type="PANTHER" id="PTHR37534">
    <property type="entry name" value="TRANSCRIPTIONAL ACTIVATOR PROTEIN UGA3"/>
    <property type="match status" value="1"/>
</dbReference>
<comment type="caution">
    <text evidence="4">The sequence shown here is derived from an EMBL/GenBank/DDBJ whole genome shotgun (WGS) entry which is preliminary data.</text>
</comment>
<reference evidence="4" key="1">
    <citation type="submission" date="2021-01" db="EMBL/GenBank/DDBJ databases">
        <authorList>
            <person name="Kaushik A."/>
        </authorList>
    </citation>
    <scope>NUCLEOTIDE SEQUENCE</scope>
    <source>
        <strain evidence="4">AG4-RS23</strain>
    </source>
</reference>
<dbReference type="InterPro" id="IPR036864">
    <property type="entry name" value="Zn2-C6_fun-type_DNA-bd_sf"/>
</dbReference>
<gene>
    <name evidence="4" type="ORF">RDB_LOCUS33018</name>
</gene>
<organism evidence="4 5">
    <name type="scientific">Rhizoctonia solani</name>
    <dbReference type="NCBI Taxonomy" id="456999"/>
    <lineage>
        <taxon>Eukaryota</taxon>
        <taxon>Fungi</taxon>
        <taxon>Dikarya</taxon>
        <taxon>Basidiomycota</taxon>
        <taxon>Agaricomycotina</taxon>
        <taxon>Agaricomycetes</taxon>
        <taxon>Cantharellales</taxon>
        <taxon>Ceratobasidiaceae</taxon>
        <taxon>Rhizoctonia</taxon>
    </lineage>
</organism>
<dbReference type="EMBL" id="CAJMWY010000510">
    <property type="protein sequence ID" value="CAE6436566.1"/>
    <property type="molecule type" value="Genomic_DNA"/>
</dbReference>
<protein>
    <recommendedName>
        <fullName evidence="3">Zn(2)-C6 fungal-type domain-containing protein</fullName>
    </recommendedName>
</protein>
<dbReference type="InterPro" id="IPR001138">
    <property type="entry name" value="Zn2Cys6_DnaBD"/>
</dbReference>
<evidence type="ECO:0000256" key="1">
    <source>
        <dbReference type="ARBA" id="ARBA00023242"/>
    </source>
</evidence>
<dbReference type="OrthoDB" id="3055998at2759"/>
<dbReference type="SMART" id="SM00066">
    <property type="entry name" value="GAL4"/>
    <property type="match status" value="1"/>
</dbReference>
<dbReference type="PROSITE" id="PS50048">
    <property type="entry name" value="ZN2_CY6_FUNGAL_2"/>
    <property type="match status" value="1"/>
</dbReference>
<evidence type="ECO:0000313" key="5">
    <source>
        <dbReference type="Proteomes" id="UP000663861"/>
    </source>
</evidence>
<feature type="domain" description="Zn(2)-C6 fungal-type" evidence="3">
    <location>
        <begin position="16"/>
        <end position="44"/>
    </location>
</feature>
<evidence type="ECO:0000259" key="3">
    <source>
        <dbReference type="PROSITE" id="PS50048"/>
    </source>
</evidence>
<keyword evidence="1" id="KW-0539">Nucleus</keyword>
<dbReference type="GO" id="GO:0008270">
    <property type="term" value="F:zinc ion binding"/>
    <property type="evidence" value="ECO:0007669"/>
    <property type="project" value="InterPro"/>
</dbReference>
<proteinExistence type="predicted"/>
<dbReference type="GO" id="GO:0000981">
    <property type="term" value="F:DNA-binding transcription factor activity, RNA polymerase II-specific"/>
    <property type="evidence" value="ECO:0007669"/>
    <property type="project" value="InterPro"/>
</dbReference>